<evidence type="ECO:0000313" key="2">
    <source>
        <dbReference type="EMBL" id="KAF5327878.1"/>
    </source>
</evidence>
<dbReference type="AlphaFoldDB" id="A0A8H5BSR0"/>
<feature type="signal peptide" evidence="1">
    <location>
        <begin position="1"/>
        <end position="19"/>
    </location>
</feature>
<feature type="chain" id="PRO_5034780681" evidence="1">
    <location>
        <begin position="20"/>
        <end position="118"/>
    </location>
</feature>
<evidence type="ECO:0000256" key="1">
    <source>
        <dbReference type="SAM" id="SignalP"/>
    </source>
</evidence>
<name>A0A8H5BSR0_9AGAR</name>
<dbReference type="EMBL" id="JAACJJ010000014">
    <property type="protein sequence ID" value="KAF5327878.1"/>
    <property type="molecule type" value="Genomic_DNA"/>
</dbReference>
<organism evidence="2 3">
    <name type="scientific">Psilocybe cf. subviscida</name>
    <dbReference type="NCBI Taxonomy" id="2480587"/>
    <lineage>
        <taxon>Eukaryota</taxon>
        <taxon>Fungi</taxon>
        <taxon>Dikarya</taxon>
        <taxon>Basidiomycota</taxon>
        <taxon>Agaricomycotina</taxon>
        <taxon>Agaricomycetes</taxon>
        <taxon>Agaricomycetidae</taxon>
        <taxon>Agaricales</taxon>
        <taxon>Agaricineae</taxon>
        <taxon>Strophariaceae</taxon>
        <taxon>Psilocybe</taxon>
    </lineage>
</organism>
<sequence length="118" mass="13030">MKFTSIAVSVLISILSASAMPIGNGGTNGINKVWQIVTSDKLKLKIYWLRSNEGGNEDVDAANRPYWKRSSNESGKEGVDVINRLYWLKRSENGGGKDGVDITNSLYWLPPRDIAESV</sequence>
<comment type="caution">
    <text evidence="2">The sequence shown here is derived from an EMBL/GenBank/DDBJ whole genome shotgun (WGS) entry which is preliminary data.</text>
</comment>
<keyword evidence="1" id="KW-0732">Signal</keyword>
<dbReference type="Proteomes" id="UP000567179">
    <property type="component" value="Unassembled WGS sequence"/>
</dbReference>
<protein>
    <submittedName>
        <fullName evidence="2">Uncharacterized protein</fullName>
    </submittedName>
</protein>
<reference evidence="2 3" key="1">
    <citation type="journal article" date="2020" name="ISME J.">
        <title>Uncovering the hidden diversity of litter-decomposition mechanisms in mushroom-forming fungi.</title>
        <authorList>
            <person name="Floudas D."/>
            <person name="Bentzer J."/>
            <person name="Ahren D."/>
            <person name="Johansson T."/>
            <person name="Persson P."/>
            <person name="Tunlid A."/>
        </authorList>
    </citation>
    <scope>NUCLEOTIDE SEQUENCE [LARGE SCALE GENOMIC DNA]</scope>
    <source>
        <strain evidence="2 3">CBS 101986</strain>
    </source>
</reference>
<accession>A0A8H5BSR0</accession>
<proteinExistence type="predicted"/>
<evidence type="ECO:0000313" key="3">
    <source>
        <dbReference type="Proteomes" id="UP000567179"/>
    </source>
</evidence>
<gene>
    <name evidence="2" type="ORF">D9619_003929</name>
</gene>
<keyword evidence="3" id="KW-1185">Reference proteome</keyword>